<evidence type="ECO:0000313" key="3">
    <source>
        <dbReference type="Proteomes" id="UP000305921"/>
    </source>
</evidence>
<dbReference type="OrthoDB" id="4016467at2"/>
<keyword evidence="3" id="KW-1185">Reference proteome</keyword>
<evidence type="ECO:0000256" key="1">
    <source>
        <dbReference type="SAM" id="MobiDB-lite"/>
    </source>
</evidence>
<protein>
    <submittedName>
        <fullName evidence="2">Uncharacterized protein</fullName>
    </submittedName>
</protein>
<accession>A0A5R9DW01</accession>
<proteinExistence type="predicted"/>
<dbReference type="EMBL" id="VAWE01000003">
    <property type="protein sequence ID" value="TLQ38941.1"/>
    <property type="molecule type" value="Genomic_DNA"/>
</dbReference>
<dbReference type="AlphaFoldDB" id="A0A5R9DW01"/>
<evidence type="ECO:0000313" key="2">
    <source>
        <dbReference type="EMBL" id="TLQ38941.1"/>
    </source>
</evidence>
<gene>
    <name evidence="2" type="ORF">FEF34_39660</name>
</gene>
<name>A0A5R9DW01_9ACTN</name>
<dbReference type="Proteomes" id="UP000305921">
    <property type="component" value="Unassembled WGS sequence"/>
</dbReference>
<comment type="caution">
    <text evidence="2">The sequence shown here is derived from an EMBL/GenBank/DDBJ whole genome shotgun (WGS) entry which is preliminary data.</text>
</comment>
<reference evidence="2 3" key="1">
    <citation type="submission" date="2019-05" db="EMBL/GenBank/DDBJ databases">
        <title>Streptomyces marianii sp. nov., a novel marine actinomycete from southern coast of India.</title>
        <authorList>
            <person name="Iniyan A.M."/>
            <person name="Wink J."/>
            <person name="Ramprasad E."/>
            <person name="Ramana C.V."/>
            <person name="Bunk B."/>
            <person name="Sproer C."/>
            <person name="Joseph F.-J.R.S."/>
            <person name="Vincent S.G.P."/>
        </authorList>
    </citation>
    <scope>NUCLEOTIDE SEQUENCE [LARGE SCALE GENOMIC DNA]</scope>
    <source>
        <strain evidence="2 3">ICN19</strain>
    </source>
</reference>
<feature type="compositionally biased region" description="Low complexity" evidence="1">
    <location>
        <begin position="441"/>
        <end position="461"/>
    </location>
</feature>
<sequence>MTGDLLFHLGRAQGALQVAQRLLPTPEQEGLRVGGGITAAVRTLAAIRDTIESHRGPDRTPLTPYALAFSTQPALDYMAHRTAELAWQAGRITLRLSLGIDDPGVLAGYEDARRFLDQASVLGRADTWAADMSLAALPLVLPVEPVQATPADPTHLITARLADDCERLSRAAFETMNGRTDHTLSGSDLQQLSRWTAMNRLLAGRVLLHVADHQTSEPATRSLMREAAGDLRKAAQTWQQAAAAWHRIVDVADPRAHPSLPPPSYEIVRRGEVVRLPQVVPHPATVIAHTSVIRVGQLLYGAQWRPEGGKPGEARPVEAVLADAQGAGALASTLYRLPATGWQVAVAAPVAIRRIQGGLVTDSIEHRPDRLDARMRFYPVHDRQLAAMAEAYRNVTGAEQAAAVTLLGVAQQIGTPVPRAALDATAHRMIAAHQGWSATVTARTATPQAARPSAAPLSRSAVGPSALAPQHTAPVRQQGQSR</sequence>
<dbReference type="RefSeq" id="WP_138058311.1">
    <property type="nucleotide sequence ID" value="NZ_VAWE01000003.1"/>
</dbReference>
<organism evidence="2 3">
    <name type="scientific">Streptomyces marianii</name>
    <dbReference type="NCBI Taxonomy" id="1817406"/>
    <lineage>
        <taxon>Bacteria</taxon>
        <taxon>Bacillati</taxon>
        <taxon>Actinomycetota</taxon>
        <taxon>Actinomycetes</taxon>
        <taxon>Kitasatosporales</taxon>
        <taxon>Streptomycetaceae</taxon>
        <taxon>Streptomyces</taxon>
    </lineage>
</organism>
<feature type="region of interest" description="Disordered" evidence="1">
    <location>
        <begin position="441"/>
        <end position="482"/>
    </location>
</feature>